<dbReference type="Proteomes" id="UP000054558">
    <property type="component" value="Unassembled WGS sequence"/>
</dbReference>
<evidence type="ECO:0000313" key="2">
    <source>
        <dbReference type="EMBL" id="GAQ80491.1"/>
    </source>
</evidence>
<sequence length="94" mass="10396">MLDTNAVLRFVFATVEIEPKADSQKPPESLSNQMSKETRLFLEQLTNVYVSLPVVFEVDFLSLRSNRSNGQGEEGSGGGCYARFPGEDGERGHL</sequence>
<protein>
    <submittedName>
        <fullName evidence="2">Uncharacterized protein</fullName>
    </submittedName>
</protein>
<proteinExistence type="predicted"/>
<evidence type="ECO:0000313" key="3">
    <source>
        <dbReference type="Proteomes" id="UP000054558"/>
    </source>
</evidence>
<dbReference type="EMBL" id="DF237004">
    <property type="protein sequence ID" value="GAQ80491.1"/>
    <property type="molecule type" value="Genomic_DNA"/>
</dbReference>
<feature type="region of interest" description="Disordered" evidence="1">
    <location>
        <begin position="67"/>
        <end position="94"/>
    </location>
</feature>
<keyword evidence="3" id="KW-1185">Reference proteome</keyword>
<organism evidence="2 3">
    <name type="scientific">Klebsormidium nitens</name>
    <name type="common">Green alga</name>
    <name type="synonym">Ulothrix nitens</name>
    <dbReference type="NCBI Taxonomy" id="105231"/>
    <lineage>
        <taxon>Eukaryota</taxon>
        <taxon>Viridiplantae</taxon>
        <taxon>Streptophyta</taxon>
        <taxon>Klebsormidiophyceae</taxon>
        <taxon>Klebsormidiales</taxon>
        <taxon>Klebsormidiaceae</taxon>
        <taxon>Klebsormidium</taxon>
    </lineage>
</organism>
<evidence type="ECO:0000256" key="1">
    <source>
        <dbReference type="SAM" id="MobiDB-lite"/>
    </source>
</evidence>
<accession>A0A1Y1HU17</accession>
<name>A0A1Y1HU17_KLENI</name>
<dbReference type="AlphaFoldDB" id="A0A1Y1HU17"/>
<feature type="compositionally biased region" description="Basic and acidic residues" evidence="1">
    <location>
        <begin position="85"/>
        <end position="94"/>
    </location>
</feature>
<gene>
    <name evidence="2" type="ORF">KFL_000550220</name>
</gene>
<reference evidence="2 3" key="1">
    <citation type="journal article" date="2014" name="Nat. Commun.">
        <title>Klebsormidium flaccidum genome reveals primary factors for plant terrestrial adaptation.</title>
        <authorList>
            <person name="Hori K."/>
            <person name="Maruyama F."/>
            <person name="Fujisawa T."/>
            <person name="Togashi T."/>
            <person name="Yamamoto N."/>
            <person name="Seo M."/>
            <person name="Sato S."/>
            <person name="Yamada T."/>
            <person name="Mori H."/>
            <person name="Tajima N."/>
            <person name="Moriyama T."/>
            <person name="Ikeuchi M."/>
            <person name="Watanabe M."/>
            <person name="Wada H."/>
            <person name="Kobayashi K."/>
            <person name="Saito M."/>
            <person name="Masuda T."/>
            <person name="Sasaki-Sekimoto Y."/>
            <person name="Mashiguchi K."/>
            <person name="Awai K."/>
            <person name="Shimojima M."/>
            <person name="Masuda S."/>
            <person name="Iwai M."/>
            <person name="Nobusawa T."/>
            <person name="Narise T."/>
            <person name="Kondo S."/>
            <person name="Saito H."/>
            <person name="Sato R."/>
            <person name="Murakawa M."/>
            <person name="Ihara Y."/>
            <person name="Oshima-Yamada Y."/>
            <person name="Ohtaka K."/>
            <person name="Satoh M."/>
            <person name="Sonobe K."/>
            <person name="Ishii M."/>
            <person name="Ohtani R."/>
            <person name="Kanamori-Sato M."/>
            <person name="Honoki R."/>
            <person name="Miyazaki D."/>
            <person name="Mochizuki H."/>
            <person name="Umetsu J."/>
            <person name="Higashi K."/>
            <person name="Shibata D."/>
            <person name="Kamiya Y."/>
            <person name="Sato N."/>
            <person name="Nakamura Y."/>
            <person name="Tabata S."/>
            <person name="Ida S."/>
            <person name="Kurokawa K."/>
            <person name="Ohta H."/>
        </authorList>
    </citation>
    <scope>NUCLEOTIDE SEQUENCE [LARGE SCALE GENOMIC DNA]</scope>
    <source>
        <strain evidence="2 3">NIES-2285</strain>
    </source>
</reference>